<comment type="caution">
    <text evidence="5">The sequence shown here is derived from an EMBL/GenBank/DDBJ whole genome shotgun (WGS) entry which is preliminary data.</text>
</comment>
<feature type="domain" description="DUF4139" evidence="3">
    <location>
        <begin position="248"/>
        <end position="582"/>
    </location>
</feature>
<feature type="signal peptide" evidence="2">
    <location>
        <begin position="1"/>
        <end position="37"/>
    </location>
</feature>
<sequence length="591" mass="63614">MEIGVSFSTHSAIIPAMNKTRILALCLSLAAPASLFATMKNPSPMPSQITAATVYTDRAIVTRAVRVELPAGQSEIVLEKLPAALIDASVQVSGRGTASATILDVSTRVIYTADNAEVDQPRVKALQDEITAVEQAIRALDDRAGILNQQAALVEKIENAVAAPPGKDATARPVIDDLQKLLAFSLENRARLATERQSLDRERDDANKKLNALRSQLNEILHGARAQTRSYKTVTVRVAAAQAGSLDLKLAYTVPGAGWTPAYDARLRAEDRAVELSYFGVVRQGTGEDWNDIALTLSTARPALGGAAPELPPRFLDVYVPRPVMPMQAEMAEGRIRGMAMDKMQTFKVAEAVAAPMPAEVAEVDATLAAATVDTAATSASFRIAAATSIPSDNSPQKVSITTATLPAKLQYQAVPAMQETAFLSAYVTNGTEFPLLAGAANIFLDDAFVATASLKTVMPTEKFELSLGADEGVAVKRRVVNRFTENTGLTGKGRRVTCEFLVTITNNKKTAERVVFKEALPLSRNEKIVVNLLAPSSKEVGTPEKPGREVTLEEENKLVWRLDLKPGETREITYKYNVEYPGDLQITGLD</sequence>
<feature type="coiled-coil region" evidence="1">
    <location>
        <begin position="189"/>
        <end position="216"/>
    </location>
</feature>
<feature type="chain" id="PRO_5008088959" description="Mucoidy inhibitor MuiA family protein" evidence="2">
    <location>
        <begin position="38"/>
        <end position="591"/>
    </location>
</feature>
<evidence type="ECO:0000256" key="2">
    <source>
        <dbReference type="SAM" id="SignalP"/>
    </source>
</evidence>
<dbReference type="InterPro" id="IPR037291">
    <property type="entry name" value="DUF4139"/>
</dbReference>
<proteinExistence type="predicted"/>
<organism evidence="5 6">
    <name type="scientific">Termitidicoccus mucosus</name>
    <dbReference type="NCBI Taxonomy" id="1184151"/>
    <lineage>
        <taxon>Bacteria</taxon>
        <taxon>Pseudomonadati</taxon>
        <taxon>Verrucomicrobiota</taxon>
        <taxon>Opitutia</taxon>
        <taxon>Opitutales</taxon>
        <taxon>Opitutaceae</taxon>
        <taxon>Termitidicoccus</taxon>
    </lineage>
</organism>
<keyword evidence="2" id="KW-0732">Signal</keyword>
<dbReference type="NCBIfam" id="TIGR02231">
    <property type="entry name" value="mucoidy inhibitor MuiA family protein"/>
    <property type="match status" value="1"/>
</dbReference>
<evidence type="ECO:0000259" key="3">
    <source>
        <dbReference type="Pfam" id="PF13598"/>
    </source>
</evidence>
<dbReference type="PANTHER" id="PTHR31005:SF8">
    <property type="entry name" value="DUF4139 DOMAIN-CONTAINING PROTEIN"/>
    <property type="match status" value="1"/>
</dbReference>
<evidence type="ECO:0000313" key="6">
    <source>
        <dbReference type="Proteomes" id="UP000078486"/>
    </source>
</evidence>
<dbReference type="Proteomes" id="UP000078486">
    <property type="component" value="Unassembled WGS sequence"/>
</dbReference>
<feature type="domain" description="DUF4140" evidence="4">
    <location>
        <begin position="52"/>
        <end position="153"/>
    </location>
</feature>
<dbReference type="STRING" id="1184151.AW736_12950"/>
<dbReference type="InterPro" id="IPR011935">
    <property type="entry name" value="CHP02231"/>
</dbReference>
<dbReference type="Pfam" id="PF13598">
    <property type="entry name" value="DUF4139"/>
    <property type="match status" value="1"/>
</dbReference>
<dbReference type="EMBL" id="LRRQ01000091">
    <property type="protein sequence ID" value="OAM89496.1"/>
    <property type="molecule type" value="Genomic_DNA"/>
</dbReference>
<evidence type="ECO:0000259" key="4">
    <source>
        <dbReference type="Pfam" id="PF13600"/>
    </source>
</evidence>
<keyword evidence="1" id="KW-0175">Coiled coil</keyword>
<protein>
    <recommendedName>
        <fullName evidence="7">Mucoidy inhibitor MuiA family protein</fullName>
    </recommendedName>
</protein>
<dbReference type="AlphaFoldDB" id="A0A178IK55"/>
<dbReference type="InterPro" id="IPR025554">
    <property type="entry name" value="DUF4140"/>
</dbReference>
<gene>
    <name evidence="5" type="ORF">AW736_12950</name>
</gene>
<dbReference type="PANTHER" id="PTHR31005">
    <property type="entry name" value="DUF4139 DOMAIN-CONTAINING PROTEIN"/>
    <property type="match status" value="1"/>
</dbReference>
<keyword evidence="6" id="KW-1185">Reference proteome</keyword>
<dbReference type="Pfam" id="PF13600">
    <property type="entry name" value="DUF4140"/>
    <property type="match status" value="1"/>
</dbReference>
<evidence type="ECO:0000313" key="5">
    <source>
        <dbReference type="EMBL" id="OAM89496.1"/>
    </source>
</evidence>
<evidence type="ECO:0000256" key="1">
    <source>
        <dbReference type="SAM" id="Coils"/>
    </source>
</evidence>
<name>A0A178IK55_9BACT</name>
<evidence type="ECO:0008006" key="7">
    <source>
        <dbReference type="Google" id="ProtNLM"/>
    </source>
</evidence>
<accession>A0A178IK55</accession>
<reference evidence="5 6" key="1">
    <citation type="submission" date="2016-01" db="EMBL/GenBank/DDBJ databases">
        <title>High potential of lignocellulose degradation of a new Verrucomicrobia species.</title>
        <authorList>
            <person name="Wang Y."/>
            <person name="Shi Y."/>
            <person name="Qiu Z."/>
            <person name="Liu S."/>
            <person name="Yang H."/>
        </authorList>
    </citation>
    <scope>NUCLEOTIDE SEQUENCE [LARGE SCALE GENOMIC DNA]</scope>
    <source>
        <strain evidence="5 6">TSB47</strain>
    </source>
</reference>